<keyword evidence="10 11" id="KW-0804">Transcription</keyword>
<keyword evidence="7 11" id="KW-0805">Transcription regulation</keyword>
<comment type="cofactor">
    <cofactor evidence="11">
        <name>[4Fe-4S] cluster</name>
        <dbReference type="ChEBI" id="CHEBI:49883"/>
    </cofactor>
    <text evidence="11">Binds 1 [4Fe-4S] cluster per subunit. Following nitrosylation of the [4Fe-4S] cluster binds 1 [4Fe-8(NO)] cluster per subunit.</text>
</comment>
<evidence type="ECO:0000256" key="4">
    <source>
        <dbReference type="ARBA" id="ARBA00022723"/>
    </source>
</evidence>
<feature type="binding site" evidence="11">
    <location>
        <position position="60"/>
    </location>
    <ligand>
        <name>[4Fe-4S] cluster</name>
        <dbReference type="ChEBI" id="CHEBI:49883"/>
    </ligand>
</feature>
<dbReference type="HAMAP" id="MF_01479">
    <property type="entry name" value="WhiB"/>
    <property type="match status" value="1"/>
</dbReference>
<comment type="PTM">
    <text evidence="11">The Fe-S cluster can be nitrosylated by nitric oxide (NO).</text>
</comment>
<keyword evidence="3 11" id="KW-0004">4Fe-4S</keyword>
<protein>
    <recommendedName>
        <fullName evidence="11">Transcriptional regulator WhiB</fullName>
    </recommendedName>
</protein>
<comment type="similarity">
    <text evidence="2 11">Belongs to the WhiB family.</text>
</comment>
<comment type="PTM">
    <text evidence="11">Upon Fe-S cluster removal intramolecular disulfide bonds are formed.</text>
</comment>
<keyword evidence="6 11" id="KW-0411">Iron-sulfur</keyword>
<evidence type="ECO:0000256" key="9">
    <source>
        <dbReference type="ARBA" id="ARBA00023157"/>
    </source>
</evidence>
<feature type="binding site" evidence="11">
    <location>
        <position position="54"/>
    </location>
    <ligand>
        <name>[4Fe-4S] cluster</name>
        <dbReference type="ChEBI" id="CHEBI:49883"/>
    </ligand>
</feature>
<feature type="domain" description="4Fe-4S Wbl-type" evidence="13">
    <location>
        <begin position="22"/>
        <end position="84"/>
    </location>
</feature>
<name>A0ABS7R0E9_9ACTN</name>
<keyword evidence="11" id="KW-0963">Cytoplasm</keyword>
<gene>
    <name evidence="11" type="primary">whiB</name>
    <name evidence="14" type="ORF">K7472_29435</name>
</gene>
<organism evidence="14 15">
    <name type="scientific">Streptantibioticus parmotrematis</name>
    <dbReference type="NCBI Taxonomy" id="2873249"/>
    <lineage>
        <taxon>Bacteria</taxon>
        <taxon>Bacillati</taxon>
        <taxon>Actinomycetota</taxon>
        <taxon>Actinomycetes</taxon>
        <taxon>Kitasatosporales</taxon>
        <taxon>Streptomycetaceae</taxon>
        <taxon>Streptantibioticus</taxon>
    </lineage>
</organism>
<dbReference type="PANTHER" id="PTHR38839">
    <property type="entry name" value="TRANSCRIPTIONAL REGULATOR WHID-RELATED"/>
    <property type="match status" value="1"/>
</dbReference>
<evidence type="ECO:0000259" key="13">
    <source>
        <dbReference type="PROSITE" id="PS51674"/>
    </source>
</evidence>
<proteinExistence type="inferred from homology"/>
<evidence type="ECO:0000313" key="15">
    <source>
        <dbReference type="Proteomes" id="UP001198565"/>
    </source>
</evidence>
<dbReference type="InterPro" id="IPR003482">
    <property type="entry name" value="Whib"/>
</dbReference>
<evidence type="ECO:0000313" key="14">
    <source>
        <dbReference type="EMBL" id="MBY8888939.1"/>
    </source>
</evidence>
<keyword evidence="4 11" id="KW-0479">Metal-binding</keyword>
<keyword evidence="9 11" id="KW-1015">Disulfide bond</keyword>
<keyword evidence="5 11" id="KW-0408">Iron</keyword>
<evidence type="ECO:0000256" key="2">
    <source>
        <dbReference type="ARBA" id="ARBA00006597"/>
    </source>
</evidence>
<evidence type="ECO:0000256" key="12">
    <source>
        <dbReference type="SAM" id="MobiDB-lite"/>
    </source>
</evidence>
<reference evidence="14 15" key="1">
    <citation type="submission" date="2021-08" db="EMBL/GenBank/DDBJ databases">
        <title>Streptomyces sp. PTM05 isolated from lichen.</title>
        <authorList>
            <person name="Somphong A."/>
            <person name="Phongsopitanun W."/>
            <person name="Tanasupawat S."/>
        </authorList>
    </citation>
    <scope>NUCLEOTIDE SEQUENCE [LARGE SCALE GENOMIC DNA]</scope>
    <source>
        <strain evidence="14 15">Ptm05</strain>
    </source>
</reference>
<evidence type="ECO:0000256" key="6">
    <source>
        <dbReference type="ARBA" id="ARBA00023014"/>
    </source>
</evidence>
<evidence type="ECO:0000256" key="1">
    <source>
        <dbReference type="ARBA" id="ARBA00004496"/>
    </source>
</evidence>
<dbReference type="Proteomes" id="UP001198565">
    <property type="component" value="Unassembled WGS sequence"/>
</dbReference>
<comment type="function">
    <text evidence="11">Acts as a transcriptional regulator. Probably redox-responsive. The apo- but not holo-form probably binds DNA.</text>
</comment>
<feature type="binding site" evidence="11">
    <location>
        <position position="23"/>
    </location>
    <ligand>
        <name>[4Fe-4S] cluster</name>
        <dbReference type="ChEBI" id="CHEBI:49883"/>
    </ligand>
</feature>
<dbReference type="InterPro" id="IPR034768">
    <property type="entry name" value="4FE4S_WBL"/>
</dbReference>
<evidence type="ECO:0000256" key="8">
    <source>
        <dbReference type="ARBA" id="ARBA00023125"/>
    </source>
</evidence>
<evidence type="ECO:0000256" key="3">
    <source>
        <dbReference type="ARBA" id="ARBA00022485"/>
    </source>
</evidence>
<keyword evidence="8 11" id="KW-0238">DNA-binding</keyword>
<dbReference type="PROSITE" id="PS51674">
    <property type="entry name" value="4FE4S_WBL"/>
    <property type="match status" value="1"/>
</dbReference>
<evidence type="ECO:0000256" key="10">
    <source>
        <dbReference type="ARBA" id="ARBA00023163"/>
    </source>
</evidence>
<comment type="caution">
    <text evidence="14">The sequence shown here is derived from an EMBL/GenBank/DDBJ whole genome shotgun (WGS) entry which is preliminary data.</text>
</comment>
<evidence type="ECO:0000256" key="11">
    <source>
        <dbReference type="HAMAP-Rule" id="MF_01479"/>
    </source>
</evidence>
<comment type="subcellular location">
    <subcellularLocation>
        <location evidence="1 11">Cytoplasm</location>
    </subcellularLocation>
</comment>
<keyword evidence="15" id="KW-1185">Reference proteome</keyword>
<dbReference type="RefSeq" id="WP_222981792.1">
    <property type="nucleotide sequence ID" value="NZ_JAINVZ010000032.1"/>
</dbReference>
<dbReference type="Pfam" id="PF02467">
    <property type="entry name" value="Whib"/>
    <property type="match status" value="1"/>
</dbReference>
<dbReference type="EMBL" id="JAINVZ010000032">
    <property type="protein sequence ID" value="MBY8888939.1"/>
    <property type="molecule type" value="Genomic_DNA"/>
</dbReference>
<feature type="binding site" evidence="11">
    <location>
        <position position="51"/>
    </location>
    <ligand>
        <name>[4Fe-4S] cluster</name>
        <dbReference type="ChEBI" id="CHEBI:49883"/>
    </ligand>
</feature>
<evidence type="ECO:0000256" key="7">
    <source>
        <dbReference type="ARBA" id="ARBA00023015"/>
    </source>
</evidence>
<evidence type="ECO:0000256" key="5">
    <source>
        <dbReference type="ARBA" id="ARBA00023004"/>
    </source>
</evidence>
<accession>A0ABS7R0E9</accession>
<feature type="region of interest" description="Disordered" evidence="12">
    <location>
        <begin position="1"/>
        <end position="26"/>
    </location>
</feature>
<sequence length="181" mass="19651">MPTALNSPRPYEPGPSASGRPACRDADPALFFPGPSKRRELRRVRMAKQICSTCGVAAACLAIAVLNGEPDGIWGGYTTPERQALLWDARCLSRDVSDTVRQLERGQRIRVRPLDCLPVLHALSQRGWSTERVGEALRLSPQSVLRARERARAATDCLTALHNADRTAPGTANTGAVKALE</sequence>